<dbReference type="AlphaFoldDB" id="A0A0K8T8E9"/>
<organism evidence="2">
    <name type="scientific">Lygus hesperus</name>
    <name type="common">Western plant bug</name>
    <dbReference type="NCBI Taxonomy" id="30085"/>
    <lineage>
        <taxon>Eukaryota</taxon>
        <taxon>Metazoa</taxon>
        <taxon>Ecdysozoa</taxon>
        <taxon>Arthropoda</taxon>
        <taxon>Hexapoda</taxon>
        <taxon>Insecta</taxon>
        <taxon>Pterygota</taxon>
        <taxon>Neoptera</taxon>
        <taxon>Paraneoptera</taxon>
        <taxon>Hemiptera</taxon>
        <taxon>Heteroptera</taxon>
        <taxon>Panheteroptera</taxon>
        <taxon>Cimicomorpha</taxon>
        <taxon>Miridae</taxon>
        <taxon>Mirini</taxon>
        <taxon>Lygus</taxon>
    </lineage>
</organism>
<feature type="compositionally biased region" description="Polar residues" evidence="1">
    <location>
        <begin position="103"/>
        <end position="115"/>
    </location>
</feature>
<evidence type="ECO:0000313" key="2">
    <source>
        <dbReference type="EMBL" id="JAG61430.1"/>
    </source>
</evidence>
<protein>
    <submittedName>
        <fullName evidence="2">Uncharacterized protein</fullName>
    </submittedName>
</protein>
<feature type="non-terminal residue" evidence="2">
    <location>
        <position position="1"/>
    </location>
</feature>
<accession>A0A0K8T8E9</accession>
<sequence>ENYGMGDGVHSCNDDGIMADNVLELVKSTSSAYVASLEQRYQSLSQEIKHKQQKRDEQKKVVDSLQKVLDDLVAKKKQQLDEHNEERKKGEEKMGDSRKRNLELTNLHEQSQRTQ</sequence>
<name>A0A0K8T8E9_LYGHE</name>
<feature type="compositionally biased region" description="Basic and acidic residues" evidence="1">
    <location>
        <begin position="76"/>
        <end position="102"/>
    </location>
</feature>
<proteinExistence type="predicted"/>
<dbReference type="EMBL" id="GBRD01004391">
    <property type="protein sequence ID" value="JAG61430.1"/>
    <property type="molecule type" value="Transcribed_RNA"/>
</dbReference>
<feature type="region of interest" description="Disordered" evidence="1">
    <location>
        <begin position="76"/>
        <end position="115"/>
    </location>
</feature>
<evidence type="ECO:0000256" key="1">
    <source>
        <dbReference type="SAM" id="MobiDB-lite"/>
    </source>
</evidence>
<reference evidence="2" key="1">
    <citation type="submission" date="2014-09" db="EMBL/GenBank/DDBJ databases">
        <authorList>
            <person name="Magalhaes I.L.F."/>
            <person name="Oliveira U."/>
            <person name="Santos F.R."/>
            <person name="Vidigal T.H.D.A."/>
            <person name="Brescovit A.D."/>
            <person name="Santos A.J."/>
        </authorList>
    </citation>
    <scope>NUCLEOTIDE SEQUENCE</scope>
</reference>